<evidence type="ECO:0000313" key="3">
    <source>
        <dbReference type="Proteomes" id="UP000034004"/>
    </source>
</evidence>
<evidence type="ECO:0000256" key="1">
    <source>
        <dbReference type="SAM" id="Phobius"/>
    </source>
</evidence>
<reference evidence="2 3" key="1">
    <citation type="journal article" date="2015" name="Nature">
        <title>rRNA introns, odd ribosomes, and small enigmatic genomes across a large radiation of phyla.</title>
        <authorList>
            <person name="Brown C.T."/>
            <person name="Hug L.A."/>
            <person name="Thomas B.C."/>
            <person name="Sharon I."/>
            <person name="Castelle C.J."/>
            <person name="Singh A."/>
            <person name="Wilkins M.J."/>
            <person name="Williams K.H."/>
            <person name="Banfield J.F."/>
        </authorList>
    </citation>
    <scope>NUCLEOTIDE SEQUENCE [LARGE SCALE GENOMIC DNA]</scope>
</reference>
<gene>
    <name evidence="2" type="ORF">UR56_C0020G0012</name>
</gene>
<comment type="caution">
    <text evidence="2">The sequence shown here is derived from an EMBL/GenBank/DDBJ whole genome shotgun (WGS) entry which is preliminary data.</text>
</comment>
<accession>A0A0G0BAF2</accession>
<keyword evidence="1" id="KW-0472">Membrane</keyword>
<dbReference type="AlphaFoldDB" id="A0A0G0BAF2"/>
<protein>
    <recommendedName>
        <fullName evidence="4">CDP-diacylglycerol-glycerol-3-phosphate 3-phosphatidyltransferase</fullName>
    </recommendedName>
</protein>
<keyword evidence="1" id="KW-1133">Transmembrane helix</keyword>
<dbReference type="Proteomes" id="UP000034004">
    <property type="component" value="Unassembled WGS sequence"/>
</dbReference>
<evidence type="ECO:0008006" key="4">
    <source>
        <dbReference type="Google" id="ProtNLM"/>
    </source>
</evidence>
<feature type="transmembrane region" description="Helical" evidence="1">
    <location>
        <begin position="136"/>
        <end position="155"/>
    </location>
</feature>
<feature type="transmembrane region" description="Helical" evidence="1">
    <location>
        <begin position="105"/>
        <end position="124"/>
    </location>
</feature>
<feature type="transmembrane region" description="Helical" evidence="1">
    <location>
        <begin position="81"/>
        <end position="98"/>
    </location>
</feature>
<dbReference type="EMBL" id="LBPR01000020">
    <property type="protein sequence ID" value="KKP60726.1"/>
    <property type="molecule type" value="Genomic_DNA"/>
</dbReference>
<dbReference type="STRING" id="1618484.UR56_C0020G0012"/>
<organism evidence="2 3">
    <name type="scientific">Candidatus Roizmanbacteria bacterium GW2011_GWC2_34_23</name>
    <dbReference type="NCBI Taxonomy" id="1618484"/>
    <lineage>
        <taxon>Bacteria</taxon>
        <taxon>Candidatus Roizmaniibacteriota</taxon>
    </lineage>
</organism>
<evidence type="ECO:0000313" key="2">
    <source>
        <dbReference type="EMBL" id="KKP60726.1"/>
    </source>
</evidence>
<feature type="transmembrane region" description="Helical" evidence="1">
    <location>
        <begin position="6"/>
        <end position="37"/>
    </location>
</feature>
<sequence length="175" mass="21575">MDKFLYFLIILLRVLSAPLIFIWPLPAIILSFFLDVIDIEFASKKVLTLSEYERYDKALDTWWYLNVMIFTWFQLPNYRHILLILFIFRSIGEVIFFIKNDRKIFFLFPNFFENIFFLIFFSIYFKQLNFLLSEKFIFFSLSVVIITKIFQEWWVHIAQISIPEHFFGKKRDWRK</sequence>
<keyword evidence="1" id="KW-0812">Transmembrane</keyword>
<proteinExistence type="predicted"/>
<name>A0A0G0BAF2_9BACT</name>